<feature type="transmembrane region" description="Helical" evidence="7">
    <location>
        <begin position="12"/>
        <end position="31"/>
    </location>
</feature>
<keyword evidence="3 7" id="KW-1003">Cell membrane</keyword>
<feature type="domain" description="VTT" evidence="8">
    <location>
        <begin position="31"/>
        <end position="150"/>
    </location>
</feature>
<comment type="caution">
    <text evidence="9">The sequence shown here is derived from an EMBL/GenBank/DDBJ whole genome shotgun (WGS) entry which is preliminary data.</text>
</comment>
<evidence type="ECO:0000313" key="10">
    <source>
        <dbReference type="Proteomes" id="UP000279968"/>
    </source>
</evidence>
<dbReference type="InterPro" id="IPR032816">
    <property type="entry name" value="VTT_dom"/>
</dbReference>
<reference evidence="9 10" key="1">
    <citation type="journal article" date="2015" name="Int. J. Syst. Evol. Microbiol.">
        <title>Micromonospora costi sp. nov., isolated from a leaf of Costus speciosus.</title>
        <authorList>
            <person name="Thawai C."/>
        </authorList>
    </citation>
    <scope>NUCLEOTIDE SEQUENCE [LARGE SCALE GENOMIC DNA]</scope>
    <source>
        <strain evidence="9 10">CS1-12</strain>
    </source>
</reference>
<evidence type="ECO:0000256" key="7">
    <source>
        <dbReference type="RuleBase" id="RU367016"/>
    </source>
</evidence>
<evidence type="ECO:0000256" key="1">
    <source>
        <dbReference type="ARBA" id="ARBA00004651"/>
    </source>
</evidence>
<organism evidence="9 10">
    <name type="scientific">Micromonospora costi</name>
    <dbReference type="NCBI Taxonomy" id="1530042"/>
    <lineage>
        <taxon>Bacteria</taxon>
        <taxon>Bacillati</taxon>
        <taxon>Actinomycetota</taxon>
        <taxon>Actinomycetes</taxon>
        <taxon>Micromonosporales</taxon>
        <taxon>Micromonosporaceae</taxon>
        <taxon>Micromonospora</taxon>
    </lineage>
</organism>
<comment type="subcellular location">
    <subcellularLocation>
        <location evidence="1 7">Cell membrane</location>
        <topology evidence="1 7">Multi-pass membrane protein</topology>
    </subcellularLocation>
</comment>
<name>A0A3B0ADM0_9ACTN</name>
<dbReference type="GO" id="GO:0005886">
    <property type="term" value="C:plasma membrane"/>
    <property type="evidence" value="ECO:0007669"/>
    <property type="project" value="UniProtKB-SubCell"/>
</dbReference>
<keyword evidence="5 7" id="KW-1133">Transmembrane helix</keyword>
<dbReference type="AlphaFoldDB" id="A0A3B0ADM0"/>
<comment type="similarity">
    <text evidence="2 7">Belongs to the DedA family.</text>
</comment>
<dbReference type="Proteomes" id="UP000279968">
    <property type="component" value="Unassembled WGS sequence"/>
</dbReference>
<sequence length="235" mass="24602">MPELLTDVASPTWAYLALLGLLLADAFVPVIPTQAIMITGGALTVYGGLDLTLTIAVGAAGVFAGDLACYLLGRTAPDRRAPRHAEPSRTRRVADRVTQGLRRPGPLVILLCRFVPGGRMAACFSAGRSRYPYRLFLLYETTAAVGWATYGGLVGHLGGTALTESTWRLAVIAAVAAVGFAGAGWAMTMVSARRANPDVPVKLGRDRGNTDVALSALPVHPDITEPGPVTPPGRS</sequence>
<evidence type="ECO:0000256" key="6">
    <source>
        <dbReference type="ARBA" id="ARBA00023136"/>
    </source>
</evidence>
<keyword evidence="6 7" id="KW-0472">Membrane</keyword>
<feature type="transmembrane region" description="Helical" evidence="7">
    <location>
        <begin position="51"/>
        <end position="73"/>
    </location>
</feature>
<feature type="transmembrane region" description="Helical" evidence="7">
    <location>
        <begin position="167"/>
        <end position="187"/>
    </location>
</feature>
<dbReference type="OrthoDB" id="9813426at2"/>
<gene>
    <name evidence="9" type="ORF">D7193_07595</name>
</gene>
<dbReference type="RefSeq" id="WP_120778573.1">
    <property type="nucleotide sequence ID" value="NZ_JBHLUP010000009.1"/>
</dbReference>
<dbReference type="Pfam" id="PF09335">
    <property type="entry name" value="VTT_dom"/>
    <property type="match status" value="1"/>
</dbReference>
<proteinExistence type="inferred from homology"/>
<protein>
    <submittedName>
        <fullName evidence="9">DedA family protein</fullName>
    </submittedName>
</protein>
<evidence type="ECO:0000256" key="5">
    <source>
        <dbReference type="ARBA" id="ARBA00022989"/>
    </source>
</evidence>
<dbReference type="PANTHER" id="PTHR30353:SF0">
    <property type="entry name" value="TRANSMEMBRANE PROTEIN"/>
    <property type="match status" value="1"/>
</dbReference>
<dbReference type="EMBL" id="RBAN01000001">
    <property type="protein sequence ID" value="RKN58404.1"/>
    <property type="molecule type" value="Genomic_DNA"/>
</dbReference>
<dbReference type="PANTHER" id="PTHR30353">
    <property type="entry name" value="INNER MEMBRANE PROTEIN DEDA-RELATED"/>
    <property type="match status" value="1"/>
</dbReference>
<evidence type="ECO:0000256" key="4">
    <source>
        <dbReference type="ARBA" id="ARBA00022692"/>
    </source>
</evidence>
<evidence type="ECO:0000256" key="3">
    <source>
        <dbReference type="ARBA" id="ARBA00022475"/>
    </source>
</evidence>
<feature type="transmembrane region" description="Helical" evidence="7">
    <location>
        <begin position="135"/>
        <end position="155"/>
    </location>
</feature>
<keyword evidence="4 7" id="KW-0812">Transmembrane</keyword>
<keyword evidence="10" id="KW-1185">Reference proteome</keyword>
<evidence type="ECO:0000256" key="2">
    <source>
        <dbReference type="ARBA" id="ARBA00010792"/>
    </source>
</evidence>
<accession>A0A3B0ADM0</accession>
<evidence type="ECO:0000259" key="8">
    <source>
        <dbReference type="Pfam" id="PF09335"/>
    </source>
</evidence>
<dbReference type="InterPro" id="IPR032818">
    <property type="entry name" value="DedA-like"/>
</dbReference>
<evidence type="ECO:0000313" key="9">
    <source>
        <dbReference type="EMBL" id="RKN58404.1"/>
    </source>
</evidence>